<protein>
    <submittedName>
        <fullName evidence="1">DUF4867 family protein</fullName>
    </submittedName>
</protein>
<proteinExistence type="predicted"/>
<accession>A0A372MK15</accession>
<evidence type="ECO:0000313" key="2">
    <source>
        <dbReference type="Proteomes" id="UP000264002"/>
    </source>
</evidence>
<dbReference type="RefSeq" id="WP_117329180.1">
    <property type="nucleotide sequence ID" value="NZ_QUWK01000002.1"/>
</dbReference>
<dbReference type="AlphaFoldDB" id="A0A372MK15"/>
<name>A0A372MK15_9SPIR</name>
<gene>
    <name evidence="1" type="ORF">DYP60_01900</name>
</gene>
<reference evidence="1 2" key="2">
    <citation type="submission" date="2018-09" db="EMBL/GenBank/DDBJ databases">
        <title>Genome of Sphaerochaeta halotolerans strain 4-11.</title>
        <authorList>
            <person name="Nazina T.N."/>
            <person name="Sokolova D.S."/>
        </authorList>
    </citation>
    <scope>NUCLEOTIDE SEQUENCE [LARGE SCALE GENOMIC DNA]</scope>
    <source>
        <strain evidence="1 2">4-11</strain>
    </source>
</reference>
<comment type="caution">
    <text evidence="1">The sequence shown here is derived from an EMBL/GenBank/DDBJ whole genome shotgun (WGS) entry which is preliminary data.</text>
</comment>
<organism evidence="1 2">
    <name type="scientific">Sphaerochaeta halotolerans</name>
    <dbReference type="NCBI Taxonomy" id="2293840"/>
    <lineage>
        <taxon>Bacteria</taxon>
        <taxon>Pseudomonadati</taxon>
        <taxon>Spirochaetota</taxon>
        <taxon>Spirochaetia</taxon>
        <taxon>Spirochaetales</taxon>
        <taxon>Sphaerochaetaceae</taxon>
        <taxon>Sphaerochaeta</taxon>
    </lineage>
</organism>
<dbReference type="Proteomes" id="UP000264002">
    <property type="component" value="Unassembled WGS sequence"/>
</dbReference>
<dbReference type="InterPro" id="IPR032358">
    <property type="entry name" value="DUF4867"/>
</dbReference>
<keyword evidence="2" id="KW-1185">Reference proteome</keyword>
<reference evidence="2" key="1">
    <citation type="submission" date="2018-08" db="EMBL/GenBank/DDBJ databases">
        <authorList>
            <person name="Grouzdev D.S."/>
            <person name="Krutkina M.S."/>
        </authorList>
    </citation>
    <scope>NUCLEOTIDE SEQUENCE [LARGE SCALE GENOMIC DNA]</scope>
    <source>
        <strain evidence="2">4-11</strain>
    </source>
</reference>
<dbReference type="Pfam" id="PF16161">
    <property type="entry name" value="DUF4867"/>
    <property type="match status" value="1"/>
</dbReference>
<evidence type="ECO:0000313" key="1">
    <source>
        <dbReference type="EMBL" id="RFU95783.1"/>
    </source>
</evidence>
<dbReference type="EMBL" id="QUWK01000002">
    <property type="protein sequence ID" value="RFU95783.1"/>
    <property type="molecule type" value="Genomic_DNA"/>
</dbReference>
<sequence length="235" mass="26430">MKISQFHVPLDLVQSNPNENIHSIESSRFRQYGRILHDLDTAYLVALADRVTNIPENDSIYETFLPELEEKALVEELKLYYGGQDIQIGYCNGKNQSINGMEYHKSPELFIAVTDCLQFLTPFSALKEFNTVDTLSAELFFFPKGSAVIVEANVLHLAPCGVSKEGFKSIIVLPKGTNEPLSERLAEKVSRSKDPESKLLLKNNKWILAHPERTQLINQGVHVGLRGHNRSVVPV</sequence>
<dbReference type="OrthoDB" id="358393at2"/>